<dbReference type="Proteomes" id="UP000246635">
    <property type="component" value="Unassembled WGS sequence"/>
</dbReference>
<reference evidence="5 6" key="1">
    <citation type="submission" date="2018-05" db="EMBL/GenBank/DDBJ databases">
        <title>Genomic Encyclopedia of Type Strains, Phase III (KMG-III): the genomes of soil and plant-associated and newly described type strains.</title>
        <authorList>
            <person name="Whitman W."/>
        </authorList>
    </citation>
    <scope>NUCLEOTIDE SEQUENCE [LARGE SCALE GENOMIC DNA]</scope>
    <source>
        <strain evidence="5 6">CECT 5696</strain>
    </source>
</reference>
<dbReference type="PANTHER" id="PTHR15108">
    <property type="entry name" value="N-ACYLGLUCOSAMINE-2-EPIMERASE"/>
    <property type="match status" value="1"/>
</dbReference>
<accession>A0A2V2YWI0</accession>
<dbReference type="Pfam" id="PF07221">
    <property type="entry name" value="GlcNAc_2-epim"/>
    <property type="match status" value="1"/>
</dbReference>
<comment type="similarity">
    <text evidence="4">Belongs to the cellobiose 2-epimerase family.</text>
</comment>
<proteinExistence type="inferred from homology"/>
<comment type="catalytic activity">
    <reaction evidence="1 4">
        <text>D-cellobiose = beta-D-glucosyl-(1-&gt;4)-D-mannopyranose</text>
        <dbReference type="Rhea" id="RHEA:23384"/>
        <dbReference type="ChEBI" id="CHEBI:17057"/>
        <dbReference type="ChEBI" id="CHEBI:47931"/>
        <dbReference type="EC" id="5.1.3.11"/>
    </reaction>
</comment>
<organism evidence="5 6">
    <name type="scientific">Paenibacillus cellulosilyticus</name>
    <dbReference type="NCBI Taxonomy" id="375489"/>
    <lineage>
        <taxon>Bacteria</taxon>
        <taxon>Bacillati</taxon>
        <taxon>Bacillota</taxon>
        <taxon>Bacilli</taxon>
        <taxon>Bacillales</taxon>
        <taxon>Paenibacillaceae</taxon>
        <taxon>Paenibacillus</taxon>
    </lineage>
</organism>
<dbReference type="EMBL" id="QGTQ01000004">
    <property type="protein sequence ID" value="PWW05721.1"/>
    <property type="molecule type" value="Genomic_DNA"/>
</dbReference>
<comment type="function">
    <text evidence="4">Catalyzes the reversible epimerization of cellobiose to 4-O-beta-D-glucopyranosyl-D-mannose (Glc-Man).</text>
</comment>
<dbReference type="InterPro" id="IPR028584">
    <property type="entry name" value="Cellobiose_2_epim"/>
</dbReference>
<keyword evidence="6" id="KW-1185">Reference proteome</keyword>
<evidence type="ECO:0000256" key="2">
    <source>
        <dbReference type="ARBA" id="ARBA00008558"/>
    </source>
</evidence>
<comment type="similarity">
    <text evidence="2">Belongs to the N-acylglucosamine 2-epimerase family.</text>
</comment>
<dbReference type="GO" id="GO:0005975">
    <property type="term" value="P:carbohydrate metabolic process"/>
    <property type="evidence" value="ECO:0007669"/>
    <property type="project" value="InterPro"/>
</dbReference>
<sequence length="412" mass="47035">MTMNTNLNSQAEAWRQDIHDELTNNILAYWMNHTIDHTHGGFVGAIDDHNQIVPGADKSLVLNARILWTFSTAYRLLMNEAYLRLAERAYHYLIQHFMDAEHGGLYWMVDAQGAPASTQKVVYGQAFTIYAMSEYYRAAGKQEALDHAIHLYELLETRSYDKDYGGYFETHTRDWQPNNVSDLSNNTLNEKKSMNTHLHVLEAYTNLYRVWPSEQLRQSQSELIKITIEHIVDNESGHFKLFFDERWNSLSGHISYGHDIEGSWLLVEAAEVLGDPVLIANAKTAAIHMAKSVLLEGIDADGGILNEADATGIIDSNKDWWPQAEAVVGFYNAYEMTGDTRYLDAARASWAFADHYMIDHKDGEWYWSVTREGIPTTGKGKVNAWKCPYHNSRACFEMLERLERTLAHAASE</sequence>
<name>A0A2V2YWI0_9BACL</name>
<dbReference type="HAMAP" id="MF_00929">
    <property type="entry name" value="Cellobiose_2_epim"/>
    <property type="match status" value="1"/>
</dbReference>
<dbReference type="InterPro" id="IPR012341">
    <property type="entry name" value="6hp_glycosidase-like_sf"/>
</dbReference>
<dbReference type="Gene3D" id="1.50.10.10">
    <property type="match status" value="1"/>
</dbReference>
<protein>
    <recommendedName>
        <fullName evidence="4">Cellobiose 2-epimerase</fullName>
        <shortName evidence="4">CE</shortName>
        <ecNumber evidence="4">5.1.3.11</ecNumber>
    </recommendedName>
</protein>
<dbReference type="GO" id="GO:0047736">
    <property type="term" value="F:cellobiose epimerase activity"/>
    <property type="evidence" value="ECO:0007669"/>
    <property type="project" value="UniProtKB-UniRule"/>
</dbReference>
<evidence type="ECO:0000313" key="5">
    <source>
        <dbReference type="EMBL" id="PWW05721.1"/>
    </source>
</evidence>
<evidence type="ECO:0000256" key="3">
    <source>
        <dbReference type="ARBA" id="ARBA00023235"/>
    </source>
</evidence>
<evidence type="ECO:0000256" key="4">
    <source>
        <dbReference type="HAMAP-Rule" id="MF_00929"/>
    </source>
</evidence>
<evidence type="ECO:0000256" key="1">
    <source>
        <dbReference type="ARBA" id="ARBA00001470"/>
    </source>
</evidence>
<dbReference type="InterPro" id="IPR008928">
    <property type="entry name" value="6-hairpin_glycosidase_sf"/>
</dbReference>
<keyword evidence="3 4" id="KW-0413">Isomerase</keyword>
<dbReference type="SUPFAM" id="SSF48208">
    <property type="entry name" value="Six-hairpin glycosidases"/>
    <property type="match status" value="1"/>
</dbReference>
<dbReference type="EC" id="5.1.3.11" evidence="4"/>
<evidence type="ECO:0000313" key="6">
    <source>
        <dbReference type="Proteomes" id="UP000246635"/>
    </source>
</evidence>
<gene>
    <name evidence="5" type="ORF">DFQ01_104283</name>
</gene>
<dbReference type="InterPro" id="IPR010819">
    <property type="entry name" value="AGE/CE"/>
</dbReference>
<comment type="caution">
    <text evidence="5">The sequence shown here is derived from an EMBL/GenBank/DDBJ whole genome shotgun (WGS) entry which is preliminary data.</text>
</comment>
<dbReference type="AlphaFoldDB" id="A0A2V2YWI0"/>